<dbReference type="RefSeq" id="WP_377380120.1">
    <property type="nucleotide sequence ID" value="NZ_JBHSSW010000028.1"/>
</dbReference>
<evidence type="ECO:0000313" key="2">
    <source>
        <dbReference type="EMBL" id="MFC6199241.1"/>
    </source>
</evidence>
<dbReference type="InterPro" id="IPR004045">
    <property type="entry name" value="Glutathione_S-Trfase_N"/>
</dbReference>
<dbReference type="InterPro" id="IPR036282">
    <property type="entry name" value="Glutathione-S-Trfase_C_sf"/>
</dbReference>
<dbReference type="SUPFAM" id="SSF47616">
    <property type="entry name" value="GST C-terminal domain-like"/>
    <property type="match status" value="1"/>
</dbReference>
<accession>A0ABW1SCI1</accession>
<dbReference type="Pfam" id="PF13410">
    <property type="entry name" value="GST_C_2"/>
    <property type="match status" value="1"/>
</dbReference>
<feature type="domain" description="GST N-terminal" evidence="1">
    <location>
        <begin position="6"/>
        <end position="78"/>
    </location>
</feature>
<dbReference type="PANTHER" id="PTHR12289:SF67">
    <property type="match status" value="1"/>
</dbReference>
<dbReference type="SUPFAM" id="SSF52833">
    <property type="entry name" value="Thioredoxin-like"/>
    <property type="match status" value="1"/>
</dbReference>
<proteinExistence type="predicted"/>
<dbReference type="CDD" id="cd00570">
    <property type="entry name" value="GST_N_family"/>
    <property type="match status" value="1"/>
</dbReference>
<dbReference type="CDD" id="cd00299">
    <property type="entry name" value="GST_C_family"/>
    <property type="match status" value="1"/>
</dbReference>
<dbReference type="Gene3D" id="3.40.30.10">
    <property type="entry name" value="Glutaredoxin"/>
    <property type="match status" value="1"/>
</dbReference>
<dbReference type="InterPro" id="IPR050931">
    <property type="entry name" value="Mito_Protein_Transport_Metaxin"/>
</dbReference>
<sequence>MTGYKLYGAEVSYYSGKARAYLRWKGVPFVDVAATQDVYKNVILPNVGWAVIPVLETPEGQIIQDSADIITHVEKQHSTGEPVQPPSGLQAFVSALLHLYGDEWLVLPAMHYRWNHNEEWTYGEFGRMSAPDQSPEEQYDIGRKNGQKFKGALPVLGISEATAPGVEASYLAFLDDFSRHLESHSYLLGDRPSLGDFAFIGPLYAHLYRDPASWDLMLKRAPKVADWVERVYAGQGGSGDLVGGDSIPDTLLPILARQMREQIPALMKTIAHFQVWQQNESAGSFVPRGLGEITIEVEGRNGPAIARSFPLFRLQDVLDAYAGLTGDERTRADVLLEEIGGEEITKLKLPRRLMRKDYRLALA</sequence>
<comment type="caution">
    <text evidence="2">The sequence shown here is derived from an EMBL/GenBank/DDBJ whole genome shotgun (WGS) entry which is preliminary data.</text>
</comment>
<evidence type="ECO:0000313" key="3">
    <source>
        <dbReference type="Proteomes" id="UP001596303"/>
    </source>
</evidence>
<protein>
    <submittedName>
        <fullName evidence="2">Glutathione S-transferase family protein</fullName>
    </submittedName>
</protein>
<keyword evidence="3" id="KW-1185">Reference proteome</keyword>
<dbReference type="Proteomes" id="UP001596303">
    <property type="component" value="Unassembled WGS sequence"/>
</dbReference>
<dbReference type="InterPro" id="IPR036249">
    <property type="entry name" value="Thioredoxin-like_sf"/>
</dbReference>
<name>A0ABW1SCI1_9PROT</name>
<evidence type="ECO:0000259" key="1">
    <source>
        <dbReference type="Pfam" id="PF13417"/>
    </source>
</evidence>
<gene>
    <name evidence="2" type="ORF">ACFQDM_14235</name>
</gene>
<reference evidence="3" key="1">
    <citation type="journal article" date="2019" name="Int. J. Syst. Evol. Microbiol.">
        <title>The Global Catalogue of Microorganisms (GCM) 10K type strain sequencing project: providing services to taxonomists for standard genome sequencing and annotation.</title>
        <authorList>
            <consortium name="The Broad Institute Genomics Platform"/>
            <consortium name="The Broad Institute Genome Sequencing Center for Infectious Disease"/>
            <person name="Wu L."/>
            <person name="Ma J."/>
        </authorList>
    </citation>
    <scope>NUCLEOTIDE SEQUENCE [LARGE SCALE GENOMIC DNA]</scope>
    <source>
        <strain evidence="3">CGMCC-1.15741</strain>
    </source>
</reference>
<organism evidence="2 3">
    <name type="scientific">Ponticaulis profundi</name>
    <dbReference type="NCBI Taxonomy" id="2665222"/>
    <lineage>
        <taxon>Bacteria</taxon>
        <taxon>Pseudomonadati</taxon>
        <taxon>Pseudomonadota</taxon>
        <taxon>Alphaproteobacteria</taxon>
        <taxon>Hyphomonadales</taxon>
        <taxon>Hyphomonadaceae</taxon>
        <taxon>Ponticaulis</taxon>
    </lineage>
</organism>
<dbReference type="EMBL" id="JBHSSW010000028">
    <property type="protein sequence ID" value="MFC6199241.1"/>
    <property type="molecule type" value="Genomic_DNA"/>
</dbReference>
<dbReference type="Gene3D" id="1.20.1050.10">
    <property type="match status" value="1"/>
</dbReference>
<dbReference type="Pfam" id="PF13417">
    <property type="entry name" value="GST_N_3"/>
    <property type="match status" value="1"/>
</dbReference>
<dbReference type="PANTHER" id="PTHR12289">
    <property type="entry name" value="METAXIN RELATED"/>
    <property type="match status" value="1"/>
</dbReference>